<evidence type="ECO:0000313" key="8">
    <source>
        <dbReference type="Proteomes" id="UP000031971"/>
    </source>
</evidence>
<comment type="caution">
    <text evidence="7">The sequence shown here is derived from an EMBL/GenBank/DDBJ whole genome shotgun (WGS) entry which is preliminary data.</text>
</comment>
<comment type="subcellular location">
    <subcellularLocation>
        <location evidence="1">Cell membrane</location>
        <topology evidence="1">Multi-pass membrane protein</topology>
    </subcellularLocation>
</comment>
<dbReference type="Gene3D" id="1.10.3720.10">
    <property type="entry name" value="MetI-like"/>
    <property type="match status" value="1"/>
</dbReference>
<accession>A0A0C2UF59</accession>
<dbReference type="InterPro" id="IPR049783">
    <property type="entry name" value="ABC_perm_TupB-like"/>
</dbReference>
<dbReference type="GO" id="GO:0055085">
    <property type="term" value="P:transmembrane transport"/>
    <property type="evidence" value="ECO:0007669"/>
    <property type="project" value="InterPro"/>
</dbReference>
<feature type="transmembrane region" description="Helical" evidence="5">
    <location>
        <begin position="154"/>
        <end position="181"/>
    </location>
</feature>
<dbReference type="Proteomes" id="UP000031971">
    <property type="component" value="Unassembled WGS sequence"/>
</dbReference>
<evidence type="ECO:0000313" key="7">
    <source>
        <dbReference type="EMBL" id="KIM00118.1"/>
    </source>
</evidence>
<feature type="transmembrane region" description="Helical" evidence="5">
    <location>
        <begin position="33"/>
        <end position="54"/>
    </location>
</feature>
<dbReference type="AlphaFoldDB" id="A0A0C2UF59"/>
<dbReference type="CDD" id="cd06261">
    <property type="entry name" value="TM_PBP2"/>
    <property type="match status" value="1"/>
</dbReference>
<dbReference type="SUPFAM" id="SSF161098">
    <property type="entry name" value="MetI-like"/>
    <property type="match status" value="1"/>
</dbReference>
<dbReference type="NCBIfam" id="NF038017">
    <property type="entry name" value="ABC_perm1"/>
    <property type="match status" value="1"/>
</dbReference>
<name>A0A0C2UF59_PARME</name>
<sequence>MSDLSQALSLALDLVVRLDPQMLGIVRLSVLVSGSAVLLAGLIGLPLGALLALVGFPGRGALVVILNAFMGLPPVVIGLGVYLLLSRAGPLGEAGLLFTPTAMVIAQTLLVLPIIAALSRQVVADLWEEYGEQLRSLDVSGGGRMATLLWDGRFSLATAILAGFGRAAAEVGAVMIVGGNIKGVTRTMTTTIALETSKGDLPLALGLGLILIALVTSVNAVVFLLGQWARRRTG</sequence>
<keyword evidence="8" id="KW-1185">Reference proteome</keyword>
<organism evidence="7 8">
    <name type="scientific">Paramagnetospirillum magnetotacticum MS-1</name>
    <dbReference type="NCBI Taxonomy" id="272627"/>
    <lineage>
        <taxon>Bacteria</taxon>
        <taxon>Pseudomonadati</taxon>
        <taxon>Pseudomonadota</taxon>
        <taxon>Alphaproteobacteria</taxon>
        <taxon>Rhodospirillales</taxon>
        <taxon>Magnetospirillaceae</taxon>
        <taxon>Paramagnetospirillum</taxon>
    </lineage>
</organism>
<dbReference type="InterPro" id="IPR035906">
    <property type="entry name" value="MetI-like_sf"/>
</dbReference>
<feature type="transmembrane region" description="Helical" evidence="5">
    <location>
        <begin position="201"/>
        <end position="225"/>
    </location>
</feature>
<feature type="transmembrane region" description="Helical" evidence="5">
    <location>
        <begin position="61"/>
        <end position="85"/>
    </location>
</feature>
<dbReference type="PANTHER" id="PTHR43632:SF1">
    <property type="entry name" value="PERMEASE COMPONENT OF TUNGSTATE ABC TRANSPORTER"/>
    <property type="match status" value="1"/>
</dbReference>
<evidence type="ECO:0000259" key="6">
    <source>
        <dbReference type="PROSITE" id="PS50928"/>
    </source>
</evidence>
<feature type="transmembrane region" description="Helical" evidence="5">
    <location>
        <begin position="97"/>
        <end position="118"/>
    </location>
</feature>
<proteinExistence type="predicted"/>
<dbReference type="GO" id="GO:0005886">
    <property type="term" value="C:plasma membrane"/>
    <property type="evidence" value="ECO:0007669"/>
    <property type="project" value="UniProtKB-SubCell"/>
</dbReference>
<keyword evidence="2 5" id="KW-0812">Transmembrane</keyword>
<evidence type="ECO:0000256" key="2">
    <source>
        <dbReference type="ARBA" id="ARBA00022692"/>
    </source>
</evidence>
<dbReference type="RefSeq" id="WP_009868150.1">
    <property type="nucleotide sequence ID" value="NZ_JXSL01000020.1"/>
</dbReference>
<feature type="domain" description="ABC transmembrane type-1" evidence="6">
    <location>
        <begin position="26"/>
        <end position="222"/>
    </location>
</feature>
<evidence type="ECO:0000256" key="1">
    <source>
        <dbReference type="ARBA" id="ARBA00004651"/>
    </source>
</evidence>
<dbReference type="STRING" id="272627.CCC_02906"/>
<dbReference type="InterPro" id="IPR000515">
    <property type="entry name" value="MetI-like"/>
</dbReference>
<evidence type="ECO:0000256" key="4">
    <source>
        <dbReference type="ARBA" id="ARBA00023136"/>
    </source>
</evidence>
<keyword evidence="4 5" id="KW-0472">Membrane</keyword>
<gene>
    <name evidence="7" type="ORF">CCC_02906</name>
</gene>
<dbReference type="EMBL" id="JXSL01000020">
    <property type="protein sequence ID" value="KIM00118.1"/>
    <property type="molecule type" value="Genomic_DNA"/>
</dbReference>
<dbReference type="PROSITE" id="PS50928">
    <property type="entry name" value="ABC_TM1"/>
    <property type="match status" value="1"/>
</dbReference>
<keyword evidence="3 5" id="KW-1133">Transmembrane helix</keyword>
<protein>
    <submittedName>
        <fullName evidence="7">ABC-type tungstate transport system permease protein</fullName>
    </submittedName>
</protein>
<evidence type="ECO:0000256" key="3">
    <source>
        <dbReference type="ARBA" id="ARBA00022989"/>
    </source>
</evidence>
<dbReference type="PANTHER" id="PTHR43632">
    <property type="entry name" value="PERMEASE COMPONENT OF TUNGSTATE ABC TRANSPORTER"/>
    <property type="match status" value="1"/>
</dbReference>
<evidence type="ECO:0000256" key="5">
    <source>
        <dbReference type="SAM" id="Phobius"/>
    </source>
</evidence>
<reference evidence="7 8" key="1">
    <citation type="submission" date="2015-01" db="EMBL/GenBank/DDBJ databases">
        <title>Genome Sequence of Magnetospirillum magnetotacticum Strain MS-1.</title>
        <authorList>
            <person name="Marinov G.K."/>
            <person name="Smalley M.D."/>
            <person name="DeSalvo G."/>
        </authorList>
    </citation>
    <scope>NUCLEOTIDE SEQUENCE [LARGE SCALE GENOMIC DNA]</scope>
    <source>
        <strain evidence="7 8">MS-1</strain>
    </source>
</reference>